<dbReference type="InterPro" id="IPR003439">
    <property type="entry name" value="ABC_transporter-like_ATP-bd"/>
</dbReference>
<evidence type="ECO:0000256" key="5">
    <source>
        <dbReference type="ARBA" id="ARBA00022741"/>
    </source>
</evidence>
<evidence type="ECO:0000256" key="7">
    <source>
        <dbReference type="ARBA" id="ARBA00022989"/>
    </source>
</evidence>
<dbReference type="SUPFAM" id="SSF90123">
    <property type="entry name" value="ABC transporter transmembrane region"/>
    <property type="match status" value="1"/>
</dbReference>
<dbReference type="InterPro" id="IPR003593">
    <property type="entry name" value="AAA+_ATPase"/>
</dbReference>
<feature type="domain" description="ABC transporter" evidence="10">
    <location>
        <begin position="338"/>
        <end position="571"/>
    </location>
</feature>
<dbReference type="InterPro" id="IPR036640">
    <property type="entry name" value="ABC1_TM_sf"/>
</dbReference>
<evidence type="ECO:0000313" key="12">
    <source>
        <dbReference type="EMBL" id="SOC43355.1"/>
    </source>
</evidence>
<dbReference type="GO" id="GO:0015421">
    <property type="term" value="F:ABC-type oligopeptide transporter activity"/>
    <property type="evidence" value="ECO:0007669"/>
    <property type="project" value="TreeGrafter"/>
</dbReference>
<protein>
    <submittedName>
        <fullName evidence="12">ATP-binding cassette subfamily B protein</fullName>
    </submittedName>
</protein>
<dbReference type="EMBL" id="OBQC01000015">
    <property type="protein sequence ID" value="SOC43355.1"/>
    <property type="molecule type" value="Genomic_DNA"/>
</dbReference>
<name>A0A285UN64_9BACL</name>
<accession>A0A285UN64</accession>
<dbReference type="FunFam" id="3.40.50.300:FF:000221">
    <property type="entry name" value="Multidrug ABC transporter ATP-binding protein"/>
    <property type="match status" value="1"/>
</dbReference>
<evidence type="ECO:0000313" key="13">
    <source>
        <dbReference type="Proteomes" id="UP000219252"/>
    </source>
</evidence>
<dbReference type="Gene3D" id="3.40.50.300">
    <property type="entry name" value="P-loop containing nucleotide triphosphate hydrolases"/>
    <property type="match status" value="1"/>
</dbReference>
<keyword evidence="4 9" id="KW-0812">Transmembrane</keyword>
<dbReference type="GO" id="GO:0016887">
    <property type="term" value="F:ATP hydrolysis activity"/>
    <property type="evidence" value="ECO:0007669"/>
    <property type="project" value="InterPro"/>
</dbReference>
<dbReference type="Gene3D" id="1.20.1560.10">
    <property type="entry name" value="ABC transporter type 1, transmembrane domain"/>
    <property type="match status" value="1"/>
</dbReference>
<dbReference type="RefSeq" id="WP_097150769.1">
    <property type="nucleotide sequence ID" value="NZ_OBQC01000015.1"/>
</dbReference>
<evidence type="ECO:0000256" key="9">
    <source>
        <dbReference type="SAM" id="Phobius"/>
    </source>
</evidence>
<dbReference type="InterPro" id="IPR039421">
    <property type="entry name" value="Type_1_exporter"/>
</dbReference>
<evidence type="ECO:0000256" key="1">
    <source>
        <dbReference type="ARBA" id="ARBA00004651"/>
    </source>
</evidence>
<keyword evidence="6 12" id="KW-0067">ATP-binding</keyword>
<dbReference type="PROSITE" id="PS00211">
    <property type="entry name" value="ABC_TRANSPORTER_1"/>
    <property type="match status" value="1"/>
</dbReference>
<feature type="transmembrane region" description="Helical" evidence="9">
    <location>
        <begin position="278"/>
        <end position="297"/>
    </location>
</feature>
<dbReference type="GO" id="GO:0005524">
    <property type="term" value="F:ATP binding"/>
    <property type="evidence" value="ECO:0007669"/>
    <property type="project" value="UniProtKB-KW"/>
</dbReference>
<dbReference type="InterPro" id="IPR017871">
    <property type="entry name" value="ABC_transporter-like_CS"/>
</dbReference>
<dbReference type="Proteomes" id="UP000219252">
    <property type="component" value="Unassembled WGS sequence"/>
</dbReference>
<evidence type="ECO:0000256" key="2">
    <source>
        <dbReference type="ARBA" id="ARBA00022448"/>
    </source>
</evidence>
<feature type="transmembrane region" description="Helical" evidence="9">
    <location>
        <begin position="12"/>
        <end position="35"/>
    </location>
</feature>
<evidence type="ECO:0000259" key="11">
    <source>
        <dbReference type="PROSITE" id="PS50929"/>
    </source>
</evidence>
<keyword evidence="7 9" id="KW-1133">Transmembrane helix</keyword>
<dbReference type="InterPro" id="IPR011527">
    <property type="entry name" value="ABC1_TM_dom"/>
</dbReference>
<dbReference type="GO" id="GO:0005886">
    <property type="term" value="C:plasma membrane"/>
    <property type="evidence" value="ECO:0007669"/>
    <property type="project" value="UniProtKB-SubCell"/>
</dbReference>
<dbReference type="InterPro" id="IPR027417">
    <property type="entry name" value="P-loop_NTPase"/>
</dbReference>
<keyword evidence="3" id="KW-1003">Cell membrane</keyword>
<feature type="domain" description="ABC transmembrane type-1" evidence="11">
    <location>
        <begin position="16"/>
        <end position="298"/>
    </location>
</feature>
<evidence type="ECO:0000256" key="6">
    <source>
        <dbReference type="ARBA" id="ARBA00022840"/>
    </source>
</evidence>
<gene>
    <name evidence="12" type="ORF">SAMN05877842_115100</name>
</gene>
<evidence type="ECO:0000256" key="3">
    <source>
        <dbReference type="ARBA" id="ARBA00022475"/>
    </source>
</evidence>
<feature type="transmembrane region" description="Helical" evidence="9">
    <location>
        <begin position="55"/>
        <end position="76"/>
    </location>
</feature>
<dbReference type="Pfam" id="PF00005">
    <property type="entry name" value="ABC_tran"/>
    <property type="match status" value="1"/>
</dbReference>
<dbReference type="PROSITE" id="PS50893">
    <property type="entry name" value="ABC_TRANSPORTER_2"/>
    <property type="match status" value="1"/>
</dbReference>
<keyword evidence="8 9" id="KW-0472">Membrane</keyword>
<evidence type="ECO:0000256" key="4">
    <source>
        <dbReference type="ARBA" id="ARBA00022692"/>
    </source>
</evidence>
<feature type="transmembrane region" description="Helical" evidence="9">
    <location>
        <begin position="133"/>
        <end position="151"/>
    </location>
</feature>
<dbReference type="PANTHER" id="PTHR43394">
    <property type="entry name" value="ATP-DEPENDENT PERMEASE MDL1, MITOCHONDRIAL"/>
    <property type="match status" value="1"/>
</dbReference>
<keyword evidence="13" id="KW-1185">Reference proteome</keyword>
<dbReference type="SMART" id="SM00382">
    <property type="entry name" value="AAA"/>
    <property type="match status" value="1"/>
</dbReference>
<evidence type="ECO:0000259" key="10">
    <source>
        <dbReference type="PROSITE" id="PS50893"/>
    </source>
</evidence>
<keyword evidence="2" id="KW-0813">Transport</keyword>
<feature type="transmembrane region" description="Helical" evidence="9">
    <location>
        <begin position="238"/>
        <end position="258"/>
    </location>
</feature>
<proteinExistence type="predicted"/>
<dbReference type="PANTHER" id="PTHR43394:SF1">
    <property type="entry name" value="ATP-BINDING CASSETTE SUB-FAMILY B MEMBER 10, MITOCHONDRIAL"/>
    <property type="match status" value="1"/>
</dbReference>
<keyword evidence="5" id="KW-0547">Nucleotide-binding</keyword>
<comment type="subcellular location">
    <subcellularLocation>
        <location evidence="1">Cell membrane</location>
        <topology evidence="1">Multi-pass membrane protein</topology>
    </subcellularLocation>
</comment>
<dbReference type="Pfam" id="PF00664">
    <property type="entry name" value="ABC_membrane"/>
    <property type="match status" value="1"/>
</dbReference>
<dbReference type="PROSITE" id="PS50929">
    <property type="entry name" value="ABC_TM1F"/>
    <property type="match status" value="1"/>
</dbReference>
<evidence type="ECO:0000256" key="8">
    <source>
        <dbReference type="ARBA" id="ARBA00023136"/>
    </source>
</evidence>
<sequence length="580" mass="65241">MKTVYSYVKPYWLPALFAFILMLTELFIELVQPLIIAKIIDDGIVVNDIEAIKNWGIVLVFLAIVALIAGIINSYFAAHVAHSFGFDLRNALFSKIQAFTMATYLKFPTSGLITRLTNDVTQVQNVLFMSLRILVRAPLSASLSLVMAFIINPKIALFLLIGAPIVVGFLYFMVKKGITYFAQVQWRLDRVNRVLQECLQAIRLVKAYMRNEYESSRFQQVANSLKLDTTRALRIMEFIMPALLLIMNLSLLAVIWFGSIEVSTGNAQVGELVAIINYAMRVTGNFSMFAFIIIAIARAKASSDRMKEVLLVDGNGLEVEKSESELKNDNLIEEIGTVRFEKVSFTYPNTELLVLSDISFEIKQGEKLAIMGETGSGKTTLLNLLPRFYEPTSGKIFVNGRNVLDWQLEELRAMIGFVPQKSLLFTGSIQENLKWGKQDAIFSEVRLAAEQAQIHETVETFPNKYDTRVGQKGVNLSGGQKQRLSIARALVRKSRILVLDDSTSALDVKTEAALWDALEEENTTMFVVTQKVRTAKTMDKILLLHDGKVEAYGTHDELLQISERYRQIVESQQEQVGEEG</sequence>
<feature type="transmembrane region" description="Helical" evidence="9">
    <location>
        <begin position="157"/>
        <end position="174"/>
    </location>
</feature>
<dbReference type="CDD" id="cd18548">
    <property type="entry name" value="ABC_6TM_Tm287_like"/>
    <property type="match status" value="1"/>
</dbReference>
<dbReference type="SUPFAM" id="SSF52540">
    <property type="entry name" value="P-loop containing nucleoside triphosphate hydrolases"/>
    <property type="match status" value="1"/>
</dbReference>
<dbReference type="OrthoDB" id="9770415at2"/>
<organism evidence="12 13">
    <name type="scientific">Ureibacillus acetophenoni</name>
    <dbReference type="NCBI Taxonomy" id="614649"/>
    <lineage>
        <taxon>Bacteria</taxon>
        <taxon>Bacillati</taxon>
        <taxon>Bacillota</taxon>
        <taxon>Bacilli</taxon>
        <taxon>Bacillales</taxon>
        <taxon>Caryophanaceae</taxon>
        <taxon>Ureibacillus</taxon>
    </lineage>
</organism>
<dbReference type="AlphaFoldDB" id="A0A285UN64"/>
<reference evidence="13" key="1">
    <citation type="submission" date="2017-08" db="EMBL/GenBank/DDBJ databases">
        <authorList>
            <person name="Varghese N."/>
            <person name="Submissions S."/>
        </authorList>
    </citation>
    <scope>NUCLEOTIDE SEQUENCE [LARGE SCALE GENOMIC DNA]</scope>
    <source>
        <strain evidence="13">JC23</strain>
    </source>
</reference>